<dbReference type="Pfam" id="PF04548">
    <property type="entry name" value="AIG1"/>
    <property type="match status" value="1"/>
</dbReference>
<dbReference type="SUPFAM" id="SSF52540">
    <property type="entry name" value="P-loop containing nucleoside triphosphate hydrolases"/>
    <property type="match status" value="1"/>
</dbReference>
<name>A0A672F8B0_SALFA</name>
<dbReference type="GO" id="GO:0005525">
    <property type="term" value="F:GTP binding"/>
    <property type="evidence" value="ECO:0007669"/>
    <property type="project" value="UniProtKB-KW"/>
</dbReference>
<evidence type="ECO:0000256" key="4">
    <source>
        <dbReference type="SAM" id="Coils"/>
    </source>
</evidence>
<feature type="domain" description="AIG1-type G" evidence="6">
    <location>
        <begin position="27"/>
        <end position="227"/>
    </location>
</feature>
<keyword evidence="8" id="KW-1185">Reference proteome</keyword>
<evidence type="ECO:0000313" key="7">
    <source>
        <dbReference type="Ensembl" id="ENSSFAP00005000250.1"/>
    </source>
</evidence>
<dbReference type="InParanoid" id="A0A672F8B0"/>
<dbReference type="OMA" id="RINLKEW"/>
<keyword evidence="4" id="KW-0175">Coiled coil</keyword>
<dbReference type="Proteomes" id="UP000472267">
    <property type="component" value="Chromosome 6"/>
</dbReference>
<feature type="coiled-coil region" evidence="4">
    <location>
        <begin position="216"/>
        <end position="254"/>
    </location>
</feature>
<dbReference type="CDD" id="cd01852">
    <property type="entry name" value="AIG1"/>
    <property type="match status" value="1"/>
</dbReference>
<dbReference type="GeneID" id="115390892"/>
<evidence type="ECO:0000313" key="8">
    <source>
        <dbReference type="Proteomes" id="UP000472267"/>
    </source>
</evidence>
<reference evidence="7" key="1">
    <citation type="submission" date="2019-06" db="EMBL/GenBank/DDBJ databases">
        <authorList>
            <consortium name="Wellcome Sanger Institute Data Sharing"/>
        </authorList>
    </citation>
    <scope>NUCLEOTIDE SEQUENCE [LARGE SCALE GENOMIC DNA]</scope>
</reference>
<gene>
    <name evidence="7" type="primary">LOC115390892</name>
</gene>
<keyword evidence="3" id="KW-0342">GTP-binding</keyword>
<sequence length="303" mass="33801">MFCGKCWLMQCILVLLLTLLTLCQSQNEDLRVILVGKTGSGKSASGNTILGHHAFREDISPVSVTDGCYRQEVEDDGRKIVVIDTPGLFDTKKSPEQVKKTIEKCIKLSVPGPHAFLLVISLASRFTKEEQDSVKWIQDNFGLDASIYTIVLFTHADSLKEKSLQAYMSESKDLQRLINQCGGRYHSFINGQGQSKTQVAELISIINAMVKTNGGRHYTSEDYEEAQRKMEEEERRKRKEIEEMLRKKREREEKIALCKKLAVASAGLVGAGWFFPPSAVAGGAVGALASIYCISDEEQNLNF</sequence>
<feature type="chain" id="PRO_5025528949" evidence="5">
    <location>
        <begin position="26"/>
        <end position="303"/>
    </location>
</feature>
<dbReference type="Ensembl" id="ENSSFAT00005000261.1">
    <property type="protein sequence ID" value="ENSSFAP00005000250.1"/>
    <property type="gene ID" value="ENSSFAG00005000223.1"/>
</dbReference>
<keyword evidence="2" id="KW-0547">Nucleotide-binding</keyword>
<proteinExistence type="inferred from homology"/>
<feature type="signal peptide" evidence="5">
    <location>
        <begin position="1"/>
        <end position="25"/>
    </location>
</feature>
<dbReference type="AlphaFoldDB" id="A0A672F8B0"/>
<dbReference type="PANTHER" id="PTHR10903:SF170">
    <property type="entry name" value="GTPASE IMAP FAMILY MEMBER 7"/>
    <property type="match status" value="1"/>
</dbReference>
<evidence type="ECO:0000256" key="5">
    <source>
        <dbReference type="SAM" id="SignalP"/>
    </source>
</evidence>
<dbReference type="FunFam" id="3.40.50.300:FF:000366">
    <property type="entry name" value="GTPase, IMAP family member 2"/>
    <property type="match status" value="1"/>
</dbReference>
<dbReference type="InterPro" id="IPR006703">
    <property type="entry name" value="G_AIG1"/>
</dbReference>
<evidence type="ECO:0000256" key="3">
    <source>
        <dbReference type="ARBA" id="ARBA00023134"/>
    </source>
</evidence>
<evidence type="ECO:0000256" key="2">
    <source>
        <dbReference type="ARBA" id="ARBA00022741"/>
    </source>
</evidence>
<dbReference type="RefSeq" id="XP_029950795.1">
    <property type="nucleotide sequence ID" value="XM_030094935.1"/>
</dbReference>
<dbReference type="InterPro" id="IPR027417">
    <property type="entry name" value="P-loop_NTPase"/>
</dbReference>
<organism evidence="7 8">
    <name type="scientific">Salarias fasciatus</name>
    <name type="common">Jewelled blenny</name>
    <name type="synonym">Blennius fasciatus</name>
    <dbReference type="NCBI Taxonomy" id="181472"/>
    <lineage>
        <taxon>Eukaryota</taxon>
        <taxon>Metazoa</taxon>
        <taxon>Chordata</taxon>
        <taxon>Craniata</taxon>
        <taxon>Vertebrata</taxon>
        <taxon>Euteleostomi</taxon>
        <taxon>Actinopterygii</taxon>
        <taxon>Neopterygii</taxon>
        <taxon>Teleostei</taxon>
        <taxon>Neoteleostei</taxon>
        <taxon>Acanthomorphata</taxon>
        <taxon>Ovalentaria</taxon>
        <taxon>Blenniimorphae</taxon>
        <taxon>Blenniiformes</taxon>
        <taxon>Blennioidei</taxon>
        <taxon>Blenniidae</taxon>
        <taxon>Salariinae</taxon>
        <taxon>Salarias</taxon>
    </lineage>
</organism>
<reference evidence="7" key="2">
    <citation type="submission" date="2025-08" db="UniProtKB">
        <authorList>
            <consortium name="Ensembl"/>
        </authorList>
    </citation>
    <scope>IDENTIFICATION</scope>
</reference>
<keyword evidence="5" id="KW-0732">Signal</keyword>
<evidence type="ECO:0000259" key="6">
    <source>
        <dbReference type="PROSITE" id="PS51720"/>
    </source>
</evidence>
<dbReference type="Gene3D" id="3.40.50.300">
    <property type="entry name" value="P-loop containing nucleotide triphosphate hydrolases"/>
    <property type="match status" value="1"/>
</dbReference>
<dbReference type="InterPro" id="IPR045058">
    <property type="entry name" value="GIMA/IAN/Toc"/>
</dbReference>
<accession>A0A672F8B0</accession>
<comment type="similarity">
    <text evidence="1">Belongs to the TRAFAC class TrmE-Era-EngA-EngB-Septin-like GTPase superfamily. AIG1/Toc34/Toc159-like paraseptin GTPase family. IAN subfamily.</text>
</comment>
<protein>
    <submittedName>
        <fullName evidence="7">GTPase IMAP family member 7-like</fullName>
    </submittedName>
</protein>
<evidence type="ECO:0000256" key="1">
    <source>
        <dbReference type="ARBA" id="ARBA00008535"/>
    </source>
</evidence>
<dbReference type="PANTHER" id="PTHR10903">
    <property type="entry name" value="GTPASE, IMAP FAMILY MEMBER-RELATED"/>
    <property type="match status" value="1"/>
</dbReference>
<dbReference type="PROSITE" id="PS51720">
    <property type="entry name" value="G_AIG1"/>
    <property type="match status" value="1"/>
</dbReference>
<reference evidence="7" key="3">
    <citation type="submission" date="2025-09" db="UniProtKB">
        <authorList>
            <consortium name="Ensembl"/>
        </authorList>
    </citation>
    <scope>IDENTIFICATION</scope>
</reference>
<dbReference type="OrthoDB" id="8954335at2759"/>